<name>A0A0S3F595_9SPHN</name>
<dbReference type="Proteomes" id="UP000056968">
    <property type="component" value="Plasmid pDE1"/>
</dbReference>
<proteinExistence type="predicted"/>
<geneLocation type="plasmid" evidence="1 2">
    <name>pDE1</name>
</geneLocation>
<dbReference type="AlphaFoldDB" id="A0A0S3F595"/>
<protein>
    <submittedName>
        <fullName evidence="1">Uncharacterized protein</fullName>
    </submittedName>
</protein>
<sequence>MSTSVTLPEDKIEFIPKSDKEIRIERRIASLEAEMHSACRIHDRRDDFLEMIDWNAMTIDDRETVHNHADRLNDTMIEIDHEMHMASEALYAAYMENPLNW</sequence>
<gene>
    <name evidence="1" type="ORF">ATN00_20375</name>
</gene>
<dbReference type="KEGG" id="sbd:ATN00_20375"/>
<evidence type="ECO:0000313" key="1">
    <source>
        <dbReference type="EMBL" id="ALR22858.1"/>
    </source>
</evidence>
<reference evidence="1 2" key="1">
    <citation type="submission" date="2015-11" db="EMBL/GenBank/DDBJ databases">
        <title>A Two-component Flavoprotein Monooxygenase System MeaXY Responsible for para-Hydroxylation of 2-Methyl-6-ethylaniline and 2,6-Diethylaniline in Sphingobium baderi DE-13.</title>
        <authorList>
            <person name="Cheng M."/>
            <person name="Meng Q."/>
            <person name="Yang Y."/>
            <person name="Chu C."/>
            <person name="Yan X."/>
            <person name="He J."/>
            <person name="Li S."/>
        </authorList>
    </citation>
    <scope>NUCLEOTIDE SEQUENCE [LARGE SCALE GENOMIC DNA]</scope>
    <source>
        <strain evidence="1 2">DE-13</strain>
        <plasmid evidence="2">Plasmid pDE1</plasmid>
    </source>
</reference>
<dbReference type="OrthoDB" id="7596299at2"/>
<evidence type="ECO:0000313" key="2">
    <source>
        <dbReference type="Proteomes" id="UP000056968"/>
    </source>
</evidence>
<accession>A0A0S3F595</accession>
<keyword evidence="2" id="KW-1185">Reference proteome</keyword>
<organism evidence="1 2">
    <name type="scientific">Sphingobium baderi</name>
    <dbReference type="NCBI Taxonomy" id="1332080"/>
    <lineage>
        <taxon>Bacteria</taxon>
        <taxon>Pseudomonadati</taxon>
        <taxon>Pseudomonadota</taxon>
        <taxon>Alphaproteobacteria</taxon>
        <taxon>Sphingomonadales</taxon>
        <taxon>Sphingomonadaceae</taxon>
        <taxon>Sphingobium</taxon>
    </lineage>
</organism>
<dbReference type="RefSeq" id="WP_062069156.1">
    <property type="nucleotide sequence ID" value="NZ_CP013265.1"/>
</dbReference>
<dbReference type="EMBL" id="CP013265">
    <property type="protein sequence ID" value="ALR22858.1"/>
    <property type="molecule type" value="Genomic_DNA"/>
</dbReference>
<keyword evidence="1" id="KW-0614">Plasmid</keyword>